<feature type="compositionally biased region" description="Basic and acidic residues" evidence="1">
    <location>
        <begin position="99"/>
        <end position="110"/>
    </location>
</feature>
<sequence length="123" mass="14900">MEWKTLREEDLNKTEKELFQMIYSQEDFDLIFKRRKRRKNKNSIVHDLKLYIEELKMLYKQKAGCDYTKDHFKKYFVDHDTTKKASYKSSPTKGAMLIERGRGRNADLSENRTINNSDRRNKI</sequence>
<proteinExistence type="predicted"/>
<reference evidence="2 3" key="1">
    <citation type="submission" date="2024-09" db="EMBL/GenBank/DDBJ databases">
        <authorList>
            <person name="Sun Q."/>
            <person name="Mori K."/>
        </authorList>
    </citation>
    <scope>NUCLEOTIDE SEQUENCE [LARGE SCALE GENOMIC DNA]</scope>
    <source>
        <strain evidence="2 3">CGMCC 1.9126</strain>
    </source>
</reference>
<comment type="caution">
    <text evidence="2">The sequence shown here is derived from an EMBL/GenBank/DDBJ whole genome shotgun (WGS) entry which is preliminary data.</text>
</comment>
<accession>A0ABV6KTX8</accession>
<dbReference type="RefSeq" id="WP_160549688.1">
    <property type="nucleotide sequence ID" value="NZ_JBHLUU010000111.1"/>
</dbReference>
<name>A0ABV6KTX8_9BACI</name>
<protein>
    <submittedName>
        <fullName evidence="2">Uncharacterized protein</fullName>
    </submittedName>
</protein>
<keyword evidence="3" id="KW-1185">Reference proteome</keyword>
<evidence type="ECO:0000313" key="3">
    <source>
        <dbReference type="Proteomes" id="UP001589738"/>
    </source>
</evidence>
<evidence type="ECO:0000256" key="1">
    <source>
        <dbReference type="SAM" id="MobiDB-lite"/>
    </source>
</evidence>
<dbReference type="Proteomes" id="UP001589738">
    <property type="component" value="Unassembled WGS sequence"/>
</dbReference>
<feature type="region of interest" description="Disordered" evidence="1">
    <location>
        <begin position="99"/>
        <end position="123"/>
    </location>
</feature>
<evidence type="ECO:0000313" key="2">
    <source>
        <dbReference type="EMBL" id="MFC0476779.1"/>
    </source>
</evidence>
<gene>
    <name evidence="2" type="ORF">ACFFHF_16375</name>
</gene>
<organism evidence="2 3">
    <name type="scientific">Robertmurraya beringensis</name>
    <dbReference type="NCBI Taxonomy" id="641660"/>
    <lineage>
        <taxon>Bacteria</taxon>
        <taxon>Bacillati</taxon>
        <taxon>Bacillota</taxon>
        <taxon>Bacilli</taxon>
        <taxon>Bacillales</taxon>
        <taxon>Bacillaceae</taxon>
        <taxon>Robertmurraya</taxon>
    </lineage>
</organism>
<dbReference type="EMBL" id="JBHLUU010000111">
    <property type="protein sequence ID" value="MFC0476779.1"/>
    <property type="molecule type" value="Genomic_DNA"/>
</dbReference>